<dbReference type="EMBL" id="LQOW01000028">
    <property type="protein sequence ID" value="ORV58009.1"/>
    <property type="molecule type" value="Genomic_DNA"/>
</dbReference>
<evidence type="ECO:0000313" key="6">
    <source>
        <dbReference type="EMBL" id="ORV58009.1"/>
    </source>
</evidence>
<dbReference type="Proteomes" id="UP000194000">
    <property type="component" value="Unassembled WGS sequence"/>
</dbReference>
<dbReference type="RefSeq" id="WP_085199453.1">
    <property type="nucleotide sequence ID" value="NZ_JACKVI010000014.1"/>
</dbReference>
<comment type="pathway">
    <text evidence="1">Lipid metabolism.</text>
</comment>
<gene>
    <name evidence="6" type="ORF">AWC06_22100</name>
</gene>
<evidence type="ECO:0000256" key="2">
    <source>
        <dbReference type="ARBA" id="ARBA00022603"/>
    </source>
</evidence>
<dbReference type="Pfam" id="PF08241">
    <property type="entry name" value="Methyltransf_11"/>
    <property type="match status" value="1"/>
</dbReference>
<dbReference type="Gene3D" id="3.40.50.150">
    <property type="entry name" value="Vaccinia Virus protein VP39"/>
    <property type="match status" value="1"/>
</dbReference>
<proteinExistence type="predicted"/>
<protein>
    <submittedName>
        <fullName evidence="6">SAM-dependent methyltransferase</fullName>
    </submittedName>
</protein>
<feature type="domain" description="Methyltransferase type 11" evidence="5">
    <location>
        <begin position="68"/>
        <end position="166"/>
    </location>
</feature>
<dbReference type="PANTHER" id="PTHR44307:SF2">
    <property type="entry name" value="PHOSPHOETHANOLAMINE METHYLTRANSFERASE ISOFORM X1"/>
    <property type="match status" value="1"/>
</dbReference>
<dbReference type="InterPro" id="IPR029063">
    <property type="entry name" value="SAM-dependent_MTases_sf"/>
</dbReference>
<evidence type="ECO:0000259" key="5">
    <source>
        <dbReference type="Pfam" id="PF08241"/>
    </source>
</evidence>
<dbReference type="AlphaFoldDB" id="A0A1X1UMW2"/>
<dbReference type="PANTHER" id="PTHR44307">
    <property type="entry name" value="PHOSPHOETHANOLAMINE METHYLTRANSFERASE"/>
    <property type="match status" value="1"/>
</dbReference>
<dbReference type="InterPro" id="IPR013216">
    <property type="entry name" value="Methyltransf_11"/>
</dbReference>
<accession>A0A1X1UMW2</accession>
<dbReference type="GO" id="GO:0008757">
    <property type="term" value="F:S-adenosylmethionine-dependent methyltransferase activity"/>
    <property type="evidence" value="ECO:0007669"/>
    <property type="project" value="InterPro"/>
</dbReference>
<dbReference type="STRING" id="1260918.AWC06_22100"/>
<dbReference type="SUPFAM" id="SSF53335">
    <property type="entry name" value="S-adenosyl-L-methionine-dependent methyltransferases"/>
    <property type="match status" value="1"/>
</dbReference>
<evidence type="ECO:0000256" key="1">
    <source>
        <dbReference type="ARBA" id="ARBA00005189"/>
    </source>
</evidence>
<comment type="caution">
    <text evidence="6">The sequence shown here is derived from an EMBL/GenBank/DDBJ whole genome shotgun (WGS) entry which is preliminary data.</text>
</comment>
<reference evidence="6 7" key="1">
    <citation type="submission" date="2016-01" db="EMBL/GenBank/DDBJ databases">
        <title>The new phylogeny of the genus Mycobacterium.</title>
        <authorList>
            <person name="Tarcisio F."/>
            <person name="Conor M."/>
            <person name="Antonella G."/>
            <person name="Elisabetta G."/>
            <person name="Giulia F.S."/>
            <person name="Sara T."/>
            <person name="Anna F."/>
            <person name="Clotilde B."/>
            <person name="Roberto B."/>
            <person name="Veronica D.S."/>
            <person name="Fabio R."/>
            <person name="Monica P."/>
            <person name="Olivier J."/>
            <person name="Enrico T."/>
            <person name="Nicola S."/>
        </authorList>
    </citation>
    <scope>NUCLEOTIDE SEQUENCE [LARGE SCALE GENOMIC DNA]</scope>
    <source>
        <strain evidence="6 7">DSM 45731</strain>
    </source>
</reference>
<name>A0A1X1UMW2_9MYCO</name>
<evidence type="ECO:0000256" key="4">
    <source>
        <dbReference type="ARBA" id="ARBA00025707"/>
    </source>
</evidence>
<keyword evidence="7" id="KW-1185">Reference proteome</keyword>
<comment type="pathway">
    <text evidence="4">Phospholipid metabolism.</text>
</comment>
<dbReference type="CDD" id="cd02440">
    <property type="entry name" value="AdoMet_MTases"/>
    <property type="match status" value="1"/>
</dbReference>
<dbReference type="GO" id="GO:0032259">
    <property type="term" value="P:methylation"/>
    <property type="evidence" value="ECO:0007669"/>
    <property type="project" value="UniProtKB-KW"/>
</dbReference>
<sequence length="276" mass="30420">MNNTQIQTQYSTGLSRRNIEQALIDAGKDLDHLPPADLWLLEDFHTMGRIATSQLVDLLGITPEHEVLDAGTGIGGTARYVADHCHCRVTAVDLTEDYCETADWLNRLVSLDNQISVRQADVTELPFADATFQVVFSQHVQMNVADKSRLYQEARRVLGHGGRLAIWDITAGEDGELDYPLPWADQPGISHLVTADRLRALIESSGFTVEHWNDLTDQASATMQTLLTLPPTPLGLHAFVTNFEQKAKNLTRALTDGRLRAIQGIARATTPVSGGR</sequence>
<evidence type="ECO:0000313" key="7">
    <source>
        <dbReference type="Proteomes" id="UP000194000"/>
    </source>
</evidence>
<organism evidence="6 7">
    <name type="scientific">Mycobacterium fragae</name>
    <dbReference type="NCBI Taxonomy" id="1260918"/>
    <lineage>
        <taxon>Bacteria</taxon>
        <taxon>Bacillati</taxon>
        <taxon>Actinomycetota</taxon>
        <taxon>Actinomycetes</taxon>
        <taxon>Mycobacteriales</taxon>
        <taxon>Mycobacteriaceae</taxon>
        <taxon>Mycobacterium</taxon>
    </lineage>
</organism>
<keyword evidence="3 6" id="KW-0808">Transferase</keyword>
<dbReference type="OrthoDB" id="279734at2"/>
<evidence type="ECO:0000256" key="3">
    <source>
        <dbReference type="ARBA" id="ARBA00022679"/>
    </source>
</evidence>
<keyword evidence="2 6" id="KW-0489">Methyltransferase</keyword>